<dbReference type="EMBL" id="LCIE01000010">
    <property type="protein sequence ID" value="KKT49205.1"/>
    <property type="molecule type" value="Genomic_DNA"/>
</dbReference>
<dbReference type="PANTHER" id="PTHR14969">
    <property type="entry name" value="SPHINGOSINE-1-PHOSPHATE PHOSPHOHYDROLASE"/>
    <property type="match status" value="1"/>
</dbReference>
<comment type="caution">
    <text evidence="3">The sequence shown here is derived from an EMBL/GenBank/DDBJ whole genome shotgun (WGS) entry which is preliminary data.</text>
</comment>
<dbReference type="STRING" id="1618392.UW41_C0010G0044"/>
<dbReference type="InterPro" id="IPR000326">
    <property type="entry name" value="PAP2/HPO"/>
</dbReference>
<dbReference type="Proteomes" id="UP000034172">
    <property type="component" value="Unassembled WGS sequence"/>
</dbReference>
<dbReference type="CDD" id="cd03392">
    <property type="entry name" value="PAP2_like_2"/>
    <property type="match status" value="1"/>
</dbReference>
<keyword evidence="1" id="KW-0472">Membrane</keyword>
<reference evidence="3 4" key="1">
    <citation type="journal article" date="2015" name="Nature">
        <title>rRNA introns, odd ribosomes, and small enigmatic genomes across a large radiation of phyla.</title>
        <authorList>
            <person name="Brown C.T."/>
            <person name="Hug L.A."/>
            <person name="Thomas B.C."/>
            <person name="Sharon I."/>
            <person name="Castelle C.J."/>
            <person name="Singh A."/>
            <person name="Wilkins M.J."/>
            <person name="Williams K.H."/>
            <person name="Banfield J.F."/>
        </authorList>
    </citation>
    <scope>NUCLEOTIDE SEQUENCE [LARGE SCALE GENOMIC DNA]</scope>
</reference>
<evidence type="ECO:0000259" key="2">
    <source>
        <dbReference type="SMART" id="SM00014"/>
    </source>
</evidence>
<name>A0A0G1HQK4_9BACT</name>
<organism evidence="3 4">
    <name type="scientific">Candidatus Collierbacteria bacterium GW2011_GWC2_44_18</name>
    <dbReference type="NCBI Taxonomy" id="1618392"/>
    <lineage>
        <taxon>Bacteria</taxon>
        <taxon>Candidatus Collieribacteriota</taxon>
    </lineage>
</organism>
<evidence type="ECO:0000313" key="3">
    <source>
        <dbReference type="EMBL" id="KKT49205.1"/>
    </source>
</evidence>
<feature type="transmembrane region" description="Helical" evidence="1">
    <location>
        <begin position="69"/>
        <end position="87"/>
    </location>
</feature>
<dbReference type="Gene3D" id="1.20.144.10">
    <property type="entry name" value="Phosphatidic acid phosphatase type 2/haloperoxidase"/>
    <property type="match status" value="1"/>
</dbReference>
<dbReference type="AlphaFoldDB" id="A0A0G1HQK4"/>
<feature type="domain" description="Phosphatidic acid phosphatase type 2/haloperoxidase" evidence="2">
    <location>
        <begin position="91"/>
        <end position="206"/>
    </location>
</feature>
<feature type="transmembrane region" description="Helical" evidence="1">
    <location>
        <begin position="132"/>
        <end position="153"/>
    </location>
</feature>
<dbReference type="PANTHER" id="PTHR14969:SF13">
    <property type="entry name" value="AT30094P"/>
    <property type="match status" value="1"/>
</dbReference>
<evidence type="ECO:0000256" key="1">
    <source>
        <dbReference type="SAM" id="Phobius"/>
    </source>
</evidence>
<proteinExistence type="predicted"/>
<keyword evidence="1" id="KW-1133">Transmembrane helix</keyword>
<sequence>MKMKKLIKSNNYLRLSVCTLIAGFIFLGIVAHRFAYFGIDLTVSQAVQSIHNPIFSLFMNVVSEIGDDFNLVIIVVLAMPLLFLAGLKVEAIKTALLTASAATVGSFVKSLVNRPRPGSDLVIIQEALVSKSFPSLHVLTFAVFFGYMLYLALYKVQTQWLKIFIAVPSTVLILTIGISRIYLGAHWASDVVGGYLLGAIFLVIAINLGRGDL</sequence>
<keyword evidence="1" id="KW-0812">Transmembrane</keyword>
<feature type="transmembrane region" description="Helical" evidence="1">
    <location>
        <begin position="191"/>
        <end position="209"/>
    </location>
</feature>
<gene>
    <name evidence="3" type="ORF">UW41_C0010G0044</name>
</gene>
<dbReference type="Pfam" id="PF01569">
    <property type="entry name" value="PAP2"/>
    <property type="match status" value="1"/>
</dbReference>
<dbReference type="SUPFAM" id="SSF48317">
    <property type="entry name" value="Acid phosphatase/Vanadium-dependent haloperoxidase"/>
    <property type="match status" value="1"/>
</dbReference>
<feature type="transmembrane region" description="Helical" evidence="1">
    <location>
        <begin position="160"/>
        <end position="185"/>
    </location>
</feature>
<feature type="transmembrane region" description="Helical" evidence="1">
    <location>
        <begin position="12"/>
        <end position="35"/>
    </location>
</feature>
<protein>
    <submittedName>
        <fullName evidence="3">Phosphoesterase PA-phosphatase related protein</fullName>
    </submittedName>
</protein>
<accession>A0A0G1HQK4</accession>
<feature type="transmembrane region" description="Helical" evidence="1">
    <location>
        <begin position="94"/>
        <end position="112"/>
    </location>
</feature>
<evidence type="ECO:0000313" key="4">
    <source>
        <dbReference type="Proteomes" id="UP000034172"/>
    </source>
</evidence>
<dbReference type="SMART" id="SM00014">
    <property type="entry name" value="acidPPc"/>
    <property type="match status" value="1"/>
</dbReference>
<dbReference type="InterPro" id="IPR036938">
    <property type="entry name" value="PAP2/HPO_sf"/>
</dbReference>